<dbReference type="PANTHER" id="PTHR31781:SF1">
    <property type="entry name" value="PROTEIN UNC-80 HOMOLOG"/>
    <property type="match status" value="1"/>
</dbReference>
<feature type="compositionally biased region" description="Basic and acidic residues" evidence="1">
    <location>
        <begin position="378"/>
        <end position="394"/>
    </location>
</feature>
<evidence type="ECO:0000313" key="3">
    <source>
        <dbReference type="EMBL" id="KAK7065541.1"/>
    </source>
</evidence>
<dbReference type="Proteomes" id="UP001381693">
    <property type="component" value="Unassembled WGS sequence"/>
</dbReference>
<name>A0AAN8ZRH0_HALRR</name>
<dbReference type="GO" id="GO:0055080">
    <property type="term" value="P:monoatomic cation homeostasis"/>
    <property type="evidence" value="ECO:0007669"/>
    <property type="project" value="TreeGrafter"/>
</dbReference>
<evidence type="ECO:0000256" key="1">
    <source>
        <dbReference type="SAM" id="MobiDB-lite"/>
    </source>
</evidence>
<feature type="compositionally biased region" description="Basic and acidic residues" evidence="1">
    <location>
        <begin position="404"/>
        <end position="414"/>
    </location>
</feature>
<dbReference type="GO" id="GO:0005261">
    <property type="term" value="F:monoatomic cation channel activity"/>
    <property type="evidence" value="ECO:0007669"/>
    <property type="project" value="TreeGrafter"/>
</dbReference>
<feature type="region of interest" description="Disordered" evidence="1">
    <location>
        <begin position="498"/>
        <end position="543"/>
    </location>
</feature>
<evidence type="ECO:0000313" key="4">
    <source>
        <dbReference type="Proteomes" id="UP001381693"/>
    </source>
</evidence>
<organism evidence="3 4">
    <name type="scientific">Halocaridina rubra</name>
    <name type="common">Hawaiian red shrimp</name>
    <dbReference type="NCBI Taxonomy" id="373956"/>
    <lineage>
        <taxon>Eukaryota</taxon>
        <taxon>Metazoa</taxon>
        <taxon>Ecdysozoa</taxon>
        <taxon>Arthropoda</taxon>
        <taxon>Crustacea</taxon>
        <taxon>Multicrustacea</taxon>
        <taxon>Malacostraca</taxon>
        <taxon>Eumalacostraca</taxon>
        <taxon>Eucarida</taxon>
        <taxon>Decapoda</taxon>
        <taxon>Pleocyemata</taxon>
        <taxon>Caridea</taxon>
        <taxon>Atyoidea</taxon>
        <taxon>Atyidae</taxon>
        <taxon>Halocaridina</taxon>
    </lineage>
</organism>
<sequence>MSQKLMQARRRMEDHIGKIGFGKSKKKDYSYDETPDPSRRNSLDQEGCIREASVVLVRERKLVPTELVRKGMLRFSFLLETCQPGAVPDSQLIAAVLDLPGAPVIARAAFLMEIAYFIHRCNRGAWPAWIKMSLPMYRPSGPLARAPPSGARKMHIMQRAAGRMFYQWAEALGNRLEELLEDSGPTVEEVVAPIADPELRRALRASDEEEDFLDEVSVNPGGADCPTALKLVAVQLLLEITAFLRETYTLLPKSTRLSVRGERQSGWGPPCGGLGPGRDHSRRWSMGLSSMGFSHASAQSLQSIGEGHPAGFTGERKISFALHDPDNISLGSSNTTVTSSQYCEEERRRNLQASRGHFLKKGTGQSSFKRRSYKLRRSTKDTDSDSIKRSDSVRSRRKVSSVSERSDTSEHIEPEVSGEESPGVLSNEDLPESPNDGDLDEESLTSNMPWIKVVIRMSSMFNMSCTHQTFCHQYCYKRNMRACKRLMHAVRKMYGEEFEEQEEQVVGSGARGRDHKKEKKPTRKSSEQGGHGSPLRRKESFARRDKIDRNVDISAVLSRLGHHQGSAVHLSKDTLDTDGDGKEITKEELGNDEKKKPKKGDTPVLKYIKTQVMGLSHAPLSLVCRSVAVMTEDLLLDVVPQAWELLLEYDNEVTATAAVVFILAGVRIPSHASEVMTQELTHPDPSTRLNAILRFQVLWRSRYQAWPRMEEGGHLTFKVPPHGIEFTLPSPKIGVESLPVVDPPWMPHFKTNVDEVTVNQIQHLSLPEISLECFGKLID</sequence>
<evidence type="ECO:0000259" key="2">
    <source>
        <dbReference type="Pfam" id="PF19424"/>
    </source>
</evidence>
<feature type="compositionally biased region" description="Acidic residues" evidence="1">
    <location>
        <begin position="429"/>
        <end position="443"/>
    </location>
</feature>
<proteinExistence type="predicted"/>
<dbReference type="AlphaFoldDB" id="A0AAN8ZRH0"/>
<dbReference type="EMBL" id="JAXCGZ010020764">
    <property type="protein sequence ID" value="KAK7065541.1"/>
    <property type="molecule type" value="Genomic_DNA"/>
</dbReference>
<feature type="region of interest" description="Disordered" evidence="1">
    <location>
        <begin position="567"/>
        <end position="601"/>
    </location>
</feature>
<keyword evidence="4" id="KW-1185">Reference proteome</keyword>
<protein>
    <submittedName>
        <fullName evidence="3">Protein unc-80</fullName>
    </submittedName>
</protein>
<dbReference type="Pfam" id="PF19424">
    <property type="entry name" value="UNC80"/>
    <property type="match status" value="1"/>
</dbReference>
<dbReference type="PANTHER" id="PTHR31781">
    <property type="entry name" value="UNC80"/>
    <property type="match status" value="1"/>
</dbReference>
<reference evidence="3 4" key="1">
    <citation type="submission" date="2023-11" db="EMBL/GenBank/DDBJ databases">
        <title>Halocaridina rubra genome assembly.</title>
        <authorList>
            <person name="Smith C."/>
        </authorList>
    </citation>
    <scope>NUCLEOTIDE SEQUENCE [LARGE SCALE GENOMIC DNA]</scope>
    <source>
        <strain evidence="3">EP-1</strain>
        <tissue evidence="3">Whole</tissue>
    </source>
</reference>
<dbReference type="InterPro" id="IPR045852">
    <property type="entry name" value="UNC80_central"/>
</dbReference>
<feature type="compositionally biased region" description="Basic residues" evidence="1">
    <location>
        <begin position="368"/>
        <end position="377"/>
    </location>
</feature>
<feature type="compositionally biased region" description="Basic and acidic residues" evidence="1">
    <location>
        <begin position="570"/>
        <end position="601"/>
    </location>
</feature>
<feature type="compositionally biased region" description="Basic residues" evidence="1">
    <location>
        <begin position="513"/>
        <end position="523"/>
    </location>
</feature>
<dbReference type="GO" id="GO:0034703">
    <property type="term" value="C:cation channel complex"/>
    <property type="evidence" value="ECO:0007669"/>
    <property type="project" value="TreeGrafter"/>
</dbReference>
<feature type="compositionally biased region" description="Polar residues" evidence="1">
    <location>
        <begin position="329"/>
        <end position="342"/>
    </location>
</feature>
<feature type="region of interest" description="Disordered" evidence="1">
    <location>
        <begin position="21"/>
        <end position="43"/>
    </location>
</feature>
<feature type="domain" description="Protein UNC80 central region" evidence="2">
    <location>
        <begin position="58"/>
        <end position="763"/>
    </location>
</feature>
<gene>
    <name evidence="3" type="primary">unc-80_1</name>
    <name evidence="3" type="ORF">SK128_001023</name>
</gene>
<dbReference type="GO" id="GO:0030424">
    <property type="term" value="C:axon"/>
    <property type="evidence" value="ECO:0007669"/>
    <property type="project" value="TreeGrafter"/>
</dbReference>
<comment type="caution">
    <text evidence="3">The sequence shown here is derived from an EMBL/GenBank/DDBJ whole genome shotgun (WGS) entry which is preliminary data.</text>
</comment>
<feature type="region of interest" description="Disordered" evidence="1">
    <location>
        <begin position="329"/>
        <end position="444"/>
    </location>
</feature>
<accession>A0AAN8ZRH0</accession>